<comment type="caution">
    <text evidence="2">The sequence shown here is derived from an EMBL/GenBank/DDBJ whole genome shotgun (WGS) entry which is preliminary data.</text>
</comment>
<dbReference type="Pfam" id="PF13476">
    <property type="entry name" value="AAA_23"/>
    <property type="match status" value="1"/>
</dbReference>
<name>A0ABV1B0D0_9FIRM</name>
<evidence type="ECO:0000313" key="2">
    <source>
        <dbReference type="EMBL" id="MEQ2363373.1"/>
    </source>
</evidence>
<organism evidence="2 3">
    <name type="scientific">Faecalibacterium tardum</name>
    <dbReference type="NCBI Taxonomy" id="3133156"/>
    <lineage>
        <taxon>Bacteria</taxon>
        <taxon>Bacillati</taxon>
        <taxon>Bacillota</taxon>
        <taxon>Clostridia</taxon>
        <taxon>Eubacteriales</taxon>
        <taxon>Oscillospiraceae</taxon>
        <taxon>Faecalibacterium</taxon>
    </lineage>
</organism>
<proteinExistence type="predicted"/>
<evidence type="ECO:0000259" key="1">
    <source>
        <dbReference type="Pfam" id="PF13476"/>
    </source>
</evidence>
<dbReference type="InterPro" id="IPR027417">
    <property type="entry name" value="P-loop_NTPase"/>
</dbReference>
<reference evidence="2 3" key="1">
    <citation type="submission" date="2024-03" db="EMBL/GenBank/DDBJ databases">
        <title>Human intestinal bacterial collection.</title>
        <authorList>
            <person name="Pauvert C."/>
            <person name="Hitch T.C.A."/>
            <person name="Clavel T."/>
        </authorList>
    </citation>
    <scope>NUCLEOTIDE SEQUENCE [LARGE SCALE GENOMIC DNA]</scope>
    <source>
        <strain evidence="2 3">CLA-AA-H175</strain>
    </source>
</reference>
<dbReference type="EMBL" id="JBBMEO010000072">
    <property type="protein sequence ID" value="MEQ2363373.1"/>
    <property type="molecule type" value="Genomic_DNA"/>
</dbReference>
<dbReference type="InterPro" id="IPR038729">
    <property type="entry name" value="Rad50/SbcC_AAA"/>
</dbReference>
<dbReference type="Proteomes" id="UP001457197">
    <property type="component" value="Unassembled WGS sequence"/>
</dbReference>
<gene>
    <name evidence="2" type="ORF">WMO44_14675</name>
</gene>
<feature type="domain" description="Rad50/SbcC-type AAA" evidence="1">
    <location>
        <begin position="33"/>
        <end position="55"/>
    </location>
</feature>
<dbReference type="SUPFAM" id="SSF52540">
    <property type="entry name" value="P-loop containing nucleoside triphosphate hydrolases"/>
    <property type="match status" value="1"/>
</dbReference>
<evidence type="ECO:0000313" key="3">
    <source>
        <dbReference type="Proteomes" id="UP001457197"/>
    </source>
</evidence>
<keyword evidence="3" id="KW-1185">Reference proteome</keyword>
<feature type="non-terminal residue" evidence="2">
    <location>
        <position position="55"/>
    </location>
</feature>
<dbReference type="Gene3D" id="3.40.50.300">
    <property type="entry name" value="P-loop containing nucleotide triphosphate hydrolases"/>
    <property type="match status" value="1"/>
</dbReference>
<protein>
    <submittedName>
        <fullName evidence="2">AAA family ATPase</fullName>
    </submittedName>
</protein>
<accession>A0ABV1B0D0</accession>
<sequence length="55" mass="6290">MNDLFIQGLTIDWNRVRPYNYVRQIPAISGIDTFTFHKPITFFVGENGSGKSTLL</sequence>